<reference evidence="7 8" key="1">
    <citation type="submission" date="2012-02" db="EMBL/GenBank/DDBJ databases">
        <title>Whole genome shotgun sequence of Mobilicoccus pelagius NBRC 104925.</title>
        <authorList>
            <person name="Yoshida Y."/>
            <person name="Hosoyama A."/>
            <person name="Tsuchikane K."/>
            <person name="Katsumata H."/>
            <person name="Yamazaki S."/>
            <person name="Fujita N."/>
        </authorList>
    </citation>
    <scope>NUCLEOTIDE SEQUENCE [LARGE SCALE GENOMIC DNA]</scope>
    <source>
        <strain evidence="7 8">NBRC 104925</strain>
    </source>
</reference>
<dbReference type="STRING" id="1089455.MOPEL_080_00390"/>
<gene>
    <name evidence="7" type="primary">mrpE</name>
    <name evidence="7" type="ORF">MOPEL_080_00390</name>
</gene>
<keyword evidence="3" id="KW-1003">Cell membrane</keyword>
<evidence type="ECO:0000313" key="8">
    <source>
        <dbReference type="Proteomes" id="UP000004367"/>
    </source>
</evidence>
<comment type="caution">
    <text evidence="7">The sequence shown here is derived from an EMBL/GenBank/DDBJ whole genome shotgun (WGS) entry which is preliminary data.</text>
</comment>
<evidence type="ECO:0000256" key="2">
    <source>
        <dbReference type="ARBA" id="ARBA00006228"/>
    </source>
</evidence>
<dbReference type="GO" id="GO:0005886">
    <property type="term" value="C:plasma membrane"/>
    <property type="evidence" value="ECO:0007669"/>
    <property type="project" value="UniProtKB-SubCell"/>
</dbReference>
<dbReference type="InterPro" id="IPR002758">
    <property type="entry name" value="Cation_antiport_E"/>
</dbReference>
<name>H5USQ2_9MICO</name>
<evidence type="ECO:0000256" key="6">
    <source>
        <dbReference type="ARBA" id="ARBA00023136"/>
    </source>
</evidence>
<dbReference type="PANTHER" id="PTHR34584:SF1">
    <property type="entry name" value="NA(+)_H(+) ANTIPORTER SUBUNIT E1"/>
    <property type="match status" value="1"/>
</dbReference>
<evidence type="ECO:0000256" key="5">
    <source>
        <dbReference type="ARBA" id="ARBA00022989"/>
    </source>
</evidence>
<dbReference type="GO" id="GO:0008324">
    <property type="term" value="F:monoatomic cation transmembrane transporter activity"/>
    <property type="evidence" value="ECO:0007669"/>
    <property type="project" value="InterPro"/>
</dbReference>
<comment type="similarity">
    <text evidence="2">Belongs to the CPA3 antiporters (TC 2.A.63) subunit E family.</text>
</comment>
<dbReference type="OrthoDB" id="3837866at2"/>
<evidence type="ECO:0000313" key="7">
    <source>
        <dbReference type="EMBL" id="GAB48760.1"/>
    </source>
</evidence>
<accession>H5USQ2</accession>
<proteinExistence type="inferred from homology"/>
<keyword evidence="4" id="KW-0812">Transmembrane</keyword>
<keyword evidence="5" id="KW-1133">Transmembrane helix</keyword>
<sequence length="122" mass="13112">MIGRILATISYVVYILVAVAQGAWQVCLAAFRRDPAPLPAVVELPLRCRTDGEIVAMASSITITPGTLVVGTAAGTADTPPTLFVHALFGGTREEILDDLRDMETRLLRVTRGPNHDTEVAR</sequence>
<protein>
    <submittedName>
        <fullName evidence="7">Na(+)/H(+) antiporter subunit E</fullName>
    </submittedName>
</protein>
<evidence type="ECO:0000256" key="4">
    <source>
        <dbReference type="ARBA" id="ARBA00022692"/>
    </source>
</evidence>
<dbReference type="RefSeq" id="WP_009482658.1">
    <property type="nucleotide sequence ID" value="NZ_BAFE01000058.1"/>
</dbReference>
<evidence type="ECO:0000256" key="1">
    <source>
        <dbReference type="ARBA" id="ARBA00004651"/>
    </source>
</evidence>
<evidence type="ECO:0000256" key="3">
    <source>
        <dbReference type="ARBA" id="ARBA00022475"/>
    </source>
</evidence>
<comment type="subcellular location">
    <subcellularLocation>
        <location evidence="1">Cell membrane</location>
        <topology evidence="1">Multi-pass membrane protein</topology>
    </subcellularLocation>
</comment>
<dbReference type="Proteomes" id="UP000004367">
    <property type="component" value="Unassembled WGS sequence"/>
</dbReference>
<dbReference type="eggNOG" id="COG1863">
    <property type="taxonomic scope" value="Bacteria"/>
</dbReference>
<keyword evidence="8" id="KW-1185">Reference proteome</keyword>
<keyword evidence="6" id="KW-0472">Membrane</keyword>
<dbReference type="Pfam" id="PF01899">
    <property type="entry name" value="MNHE"/>
    <property type="match status" value="1"/>
</dbReference>
<dbReference type="EMBL" id="BAFE01000058">
    <property type="protein sequence ID" value="GAB48760.1"/>
    <property type="molecule type" value="Genomic_DNA"/>
</dbReference>
<dbReference type="PANTHER" id="PTHR34584">
    <property type="entry name" value="NA(+)/H(+) ANTIPORTER SUBUNIT E1"/>
    <property type="match status" value="1"/>
</dbReference>
<dbReference type="AlphaFoldDB" id="H5USQ2"/>
<organism evidence="7 8">
    <name type="scientific">Mobilicoccus pelagius NBRC 104925</name>
    <dbReference type="NCBI Taxonomy" id="1089455"/>
    <lineage>
        <taxon>Bacteria</taxon>
        <taxon>Bacillati</taxon>
        <taxon>Actinomycetota</taxon>
        <taxon>Actinomycetes</taxon>
        <taxon>Micrococcales</taxon>
        <taxon>Dermatophilaceae</taxon>
        <taxon>Mobilicoccus</taxon>
    </lineage>
</organism>